<dbReference type="Gene3D" id="2.40.320.10">
    <property type="entry name" value="Hypothetical Protein Pfu-838710-001"/>
    <property type="match status" value="1"/>
</dbReference>
<reference evidence="2 3" key="1">
    <citation type="submission" date="2011-06" db="EMBL/GenBank/DDBJ databases">
        <title>The complete genome of Spirochaeta thermophila DSM 6578.</title>
        <authorList>
            <consortium name="US DOE Joint Genome Institute (JGI-PGF)"/>
            <person name="Lucas S."/>
            <person name="Lapidus A."/>
            <person name="Bruce D."/>
            <person name="Goodwin L."/>
            <person name="Pitluck S."/>
            <person name="Peters L."/>
            <person name="Kyrpides N."/>
            <person name="Mavromatis K."/>
            <person name="Ivanova N."/>
            <person name="Mikailova N."/>
            <person name="Pagani I."/>
            <person name="Chertkov O."/>
            <person name="Detter J.C."/>
            <person name="Tapia R."/>
            <person name="Han C."/>
            <person name="Land M."/>
            <person name="Hauser L."/>
            <person name="Markowitz V."/>
            <person name="Cheng J.-F."/>
            <person name="Hugenholtz P."/>
            <person name="Woyke T."/>
            <person name="Wu D."/>
            <person name="Spring S."/>
            <person name="Merkhoffer B."/>
            <person name="Schneider S."/>
            <person name="Klenk H.-P."/>
            <person name="Eisen J.A."/>
        </authorList>
    </citation>
    <scope>NUCLEOTIDE SEQUENCE [LARGE SCALE GENOMIC DNA]</scope>
    <source>
        <strain evidence="3">ATCC 700085 / DSM 6578 / Z-1203</strain>
    </source>
</reference>
<dbReference type="RefSeq" id="WP_014625304.1">
    <property type="nucleotide sequence ID" value="NC_017583.1"/>
</dbReference>
<dbReference type="KEGG" id="stq:Spith_1715"/>
<organism evidence="2 3">
    <name type="scientific">Winmispira thermophila (strain ATCC 700085 / DSM 6578 / Z-1203)</name>
    <name type="common">Spirochaeta thermophila</name>
    <dbReference type="NCBI Taxonomy" id="869211"/>
    <lineage>
        <taxon>Bacteria</taxon>
        <taxon>Pseudomonadati</taxon>
        <taxon>Spirochaetota</taxon>
        <taxon>Spirochaetia</taxon>
        <taxon>Winmispirales</taxon>
        <taxon>Winmispiraceae</taxon>
        <taxon>Winmispira</taxon>
    </lineage>
</organism>
<gene>
    <name evidence="2" type="ordered locus">Spith_1715</name>
</gene>
<evidence type="ECO:0000259" key="1">
    <source>
        <dbReference type="PROSITE" id="PS51707"/>
    </source>
</evidence>
<dbReference type="AlphaFoldDB" id="G0GBW4"/>
<dbReference type="STRING" id="869211.Spith_1715"/>
<dbReference type="PROSITE" id="PS51707">
    <property type="entry name" value="CYTH"/>
    <property type="match status" value="1"/>
</dbReference>
<dbReference type="Pfam" id="PF01928">
    <property type="entry name" value="CYTH"/>
    <property type="match status" value="1"/>
</dbReference>
<evidence type="ECO:0000313" key="2">
    <source>
        <dbReference type="EMBL" id="AEJ61975.1"/>
    </source>
</evidence>
<dbReference type="Proteomes" id="UP000007254">
    <property type="component" value="Chromosome"/>
</dbReference>
<dbReference type="InterPro" id="IPR023577">
    <property type="entry name" value="CYTH_domain"/>
</dbReference>
<evidence type="ECO:0000313" key="3">
    <source>
        <dbReference type="Proteomes" id="UP000007254"/>
    </source>
</evidence>
<dbReference type="InterPro" id="IPR033469">
    <property type="entry name" value="CYTH-like_dom_sf"/>
</dbReference>
<dbReference type="SUPFAM" id="SSF55154">
    <property type="entry name" value="CYTH-like phosphatases"/>
    <property type="match status" value="1"/>
</dbReference>
<protein>
    <submittedName>
        <fullName evidence="2">Adenylyl cyclase CyaB</fullName>
    </submittedName>
</protein>
<sequence>MGREIEMKARVEDPVLLRGRLEAAYGEGEAFEKEDEYYTGPPVEGVRPRHVRLRREGDRWTCAFKVKRIEVGVERNEEVEFGVEDAAALRSLLDYLGCSFLVRKVKRGWRFHGEGVVVELCEVGRLGWFLEVEAVGAGDEEEAVGRVRGEVARWGLLDAVEARTYLQLLCGRSEVEG</sequence>
<dbReference type="EMBL" id="CP002903">
    <property type="protein sequence ID" value="AEJ61975.1"/>
    <property type="molecule type" value="Genomic_DNA"/>
</dbReference>
<proteinExistence type="predicted"/>
<keyword evidence="3" id="KW-1185">Reference proteome</keyword>
<dbReference type="HOGENOM" id="CLU_098317_0_0_12"/>
<accession>G0GBW4</accession>
<dbReference type="OrthoDB" id="370410at2"/>
<feature type="domain" description="CYTH" evidence="1">
    <location>
        <begin position="2"/>
        <end position="171"/>
    </location>
</feature>
<name>G0GBW4_WINT7</name>